<feature type="compositionally biased region" description="Low complexity" evidence="1">
    <location>
        <begin position="738"/>
        <end position="751"/>
    </location>
</feature>
<evidence type="ECO:0000313" key="4">
    <source>
        <dbReference type="Proteomes" id="UP000048926"/>
    </source>
</evidence>
<proteinExistence type="predicted"/>
<feature type="region of interest" description="Disordered" evidence="1">
    <location>
        <begin position="61"/>
        <end position="171"/>
    </location>
</feature>
<feature type="compositionally biased region" description="Polar residues" evidence="1">
    <location>
        <begin position="728"/>
        <end position="737"/>
    </location>
</feature>
<dbReference type="PROSITE" id="PS51724">
    <property type="entry name" value="SPOR"/>
    <property type="match status" value="1"/>
</dbReference>
<dbReference type="InterPro" id="IPR007730">
    <property type="entry name" value="SPOR-like_dom"/>
</dbReference>
<dbReference type="EMBL" id="CXST01000001">
    <property type="protein sequence ID" value="CTQ42188.1"/>
    <property type="molecule type" value="Genomic_DNA"/>
</dbReference>
<feature type="region of interest" description="Disordered" evidence="1">
    <location>
        <begin position="613"/>
        <end position="761"/>
    </location>
</feature>
<feature type="region of interest" description="Disordered" evidence="1">
    <location>
        <begin position="431"/>
        <end position="450"/>
    </location>
</feature>
<feature type="compositionally biased region" description="Low complexity" evidence="1">
    <location>
        <begin position="684"/>
        <end position="701"/>
    </location>
</feature>
<feature type="domain" description="SPOR" evidence="2">
    <location>
        <begin position="759"/>
        <end position="843"/>
    </location>
</feature>
<feature type="region of interest" description="Disordered" evidence="1">
    <location>
        <begin position="395"/>
        <end position="423"/>
    </location>
</feature>
<organism evidence="3 4">
    <name type="scientific">Roseibium aggregatum</name>
    <dbReference type="NCBI Taxonomy" id="187304"/>
    <lineage>
        <taxon>Bacteria</taxon>
        <taxon>Pseudomonadati</taxon>
        <taxon>Pseudomonadota</taxon>
        <taxon>Alphaproteobacteria</taxon>
        <taxon>Hyphomicrobiales</taxon>
        <taxon>Stappiaceae</taxon>
        <taxon>Roseibium</taxon>
    </lineage>
</organism>
<feature type="region of interest" description="Disordered" evidence="1">
    <location>
        <begin position="563"/>
        <end position="596"/>
    </location>
</feature>
<feature type="compositionally biased region" description="Basic and acidic residues" evidence="1">
    <location>
        <begin position="1"/>
        <end position="12"/>
    </location>
</feature>
<dbReference type="Proteomes" id="UP000048926">
    <property type="component" value="Unassembled WGS sequence"/>
</dbReference>
<dbReference type="OrthoDB" id="8479416at2"/>
<evidence type="ECO:0000259" key="2">
    <source>
        <dbReference type="PROSITE" id="PS51724"/>
    </source>
</evidence>
<gene>
    <name evidence="3" type="ORF">LAL4801_00613</name>
</gene>
<evidence type="ECO:0000256" key="1">
    <source>
        <dbReference type="SAM" id="MobiDB-lite"/>
    </source>
</evidence>
<feature type="region of interest" description="Disordered" evidence="1">
    <location>
        <begin position="1"/>
        <end position="30"/>
    </location>
</feature>
<protein>
    <submittedName>
        <fullName evidence="3">Sporulation related domain protein</fullName>
    </submittedName>
</protein>
<dbReference type="Gene3D" id="3.30.70.1070">
    <property type="entry name" value="Sporulation related repeat"/>
    <property type="match status" value="1"/>
</dbReference>
<dbReference type="STRING" id="187304.B0E33_27025"/>
<name>A0A0M6XYU6_9HYPH</name>
<feature type="compositionally biased region" description="Polar residues" evidence="1">
    <location>
        <begin position="82"/>
        <end position="94"/>
    </location>
</feature>
<feature type="region of interest" description="Disordered" evidence="1">
    <location>
        <begin position="362"/>
        <end position="383"/>
    </location>
</feature>
<feature type="compositionally biased region" description="Polar residues" evidence="1">
    <location>
        <begin position="121"/>
        <end position="130"/>
    </location>
</feature>
<feature type="compositionally biased region" description="Low complexity" evidence="1">
    <location>
        <begin position="153"/>
        <end position="162"/>
    </location>
</feature>
<reference evidence="4" key="1">
    <citation type="submission" date="2015-07" db="EMBL/GenBank/DDBJ databases">
        <authorList>
            <person name="Rodrigo-Torres Lidia"/>
            <person name="Arahal R.David."/>
        </authorList>
    </citation>
    <scope>NUCLEOTIDE SEQUENCE [LARGE SCALE GENOMIC DNA]</scope>
    <source>
        <strain evidence="4">CECT 4801</strain>
    </source>
</reference>
<dbReference type="Pfam" id="PF05036">
    <property type="entry name" value="SPOR"/>
    <property type="match status" value="1"/>
</dbReference>
<feature type="compositionally biased region" description="Basic and acidic residues" evidence="1">
    <location>
        <begin position="310"/>
        <end position="319"/>
    </location>
</feature>
<feature type="region of interest" description="Disordered" evidence="1">
    <location>
        <begin position="228"/>
        <end position="319"/>
    </location>
</feature>
<dbReference type="InterPro" id="IPR036680">
    <property type="entry name" value="SPOR-like_sf"/>
</dbReference>
<keyword evidence="4" id="KW-1185">Reference proteome</keyword>
<evidence type="ECO:0000313" key="3">
    <source>
        <dbReference type="EMBL" id="CTQ42188.1"/>
    </source>
</evidence>
<feature type="compositionally biased region" description="Low complexity" evidence="1">
    <location>
        <begin position="708"/>
        <end position="727"/>
    </location>
</feature>
<feature type="compositionally biased region" description="Polar residues" evidence="1">
    <location>
        <begin position="641"/>
        <end position="652"/>
    </location>
</feature>
<accession>A0A0M6XYU6</accession>
<feature type="compositionally biased region" description="Polar residues" evidence="1">
    <location>
        <begin position="141"/>
        <end position="150"/>
    </location>
</feature>
<feature type="compositionally biased region" description="Polar residues" evidence="1">
    <location>
        <begin position="409"/>
        <end position="418"/>
    </location>
</feature>
<dbReference type="AlphaFoldDB" id="A0A0M6XYU6"/>
<dbReference type="GO" id="GO:0042834">
    <property type="term" value="F:peptidoglycan binding"/>
    <property type="evidence" value="ECO:0007669"/>
    <property type="project" value="InterPro"/>
</dbReference>
<feature type="compositionally biased region" description="Polar residues" evidence="1">
    <location>
        <begin position="277"/>
        <end position="290"/>
    </location>
</feature>
<sequence>MSQDYETKRSDLRASQNEAGGERPAAEDPLVELARIVHKNKQSGANVSSGRVGSTDYFAGLDDVAGDAPAQSTPAPSRIEPSFSNLRPVSNTPEATAGADFAEEPEGTHSASRNDFYAATPPSSFEQSFQLEEPVQPAPVTPSSHVSSLWPSEPEQVAEPVQPVAPPVGASHAPVDHVVQFRTPQAAPVQAEPEGANDKSYLAPSVAMDLEQNLTAELEDELIGALRQSVDETHPATTPDTGYADEVEEAAPQTPSIPVMPTASSYSREKTDFAASDSLTRATQVPSAPSVSPAIGTAASSISKPIDAPRPSDDYRIGGVQHDEPVEAVAGDEEVFETSSYQQPVTGQRPQIDENDFFAALNPVQSEPAAQKVEAAPEQAGDPAGIDALFADLDFPAPTTRKPVGGSIDPSSQDTPSTEPDLDDMAWPAAAAAVPQSEDDETPPPPEGYDLDAVARAMQESDPSLTGAGVLPPHSAAERNAIPHAGEKFRKGLFVAAGVLGVAVLGGASFFLFDSDAVPVPSGPPPVISGLQEPLKVYPEQSQASANDQAGKLIYDRVDGTGVAGPDRLIPTESPQPAELPPAPAGTNGDADLVPGTPKRVRTVVVRPDGTIIPEGEEPAVATPAQPQPAVPAEPDAASGENGSRVVSTSPVVTGADVAPADPSATAPEPAQPDTPAIVTGADVAPEPAASEPAAPVPSVVPRKKPDAPVQVASAPAAVTTPVQAQQNDSPLNLTQQPAAPATTAPAAPAPVASTSGGSIPSGTYIVQVTSQRSEAAASDAYSGLQRRFPAVLGNRNAVIVAATVEDRGVFYRARIPTGSRDEAISLCESLQAAGGDCFVRRQP</sequence>